<evidence type="ECO:0000313" key="2">
    <source>
        <dbReference type="Proteomes" id="UP000007947"/>
    </source>
</evidence>
<organism evidence="1 2">
    <name type="scientific">Microlunatus phosphovorus (strain ATCC 700054 / DSM 10555 / JCM 9379 / NBRC 101784 / NCIMB 13414 / VKM Ac-1990 / NM-1)</name>
    <dbReference type="NCBI Taxonomy" id="1032480"/>
    <lineage>
        <taxon>Bacteria</taxon>
        <taxon>Bacillati</taxon>
        <taxon>Actinomycetota</taxon>
        <taxon>Actinomycetes</taxon>
        <taxon>Propionibacteriales</taxon>
        <taxon>Propionibacteriaceae</taxon>
        <taxon>Microlunatus</taxon>
    </lineage>
</organism>
<dbReference type="HOGENOM" id="CLU_3027253_0_0_11"/>
<dbReference type="KEGG" id="mph:MLP_00270"/>
<dbReference type="EMBL" id="AP012204">
    <property type="protein sequence ID" value="BAK33041.1"/>
    <property type="molecule type" value="Genomic_DNA"/>
</dbReference>
<dbReference type="Proteomes" id="UP000007947">
    <property type="component" value="Chromosome"/>
</dbReference>
<gene>
    <name evidence="1" type="ordered locus">MLP_00270</name>
</gene>
<sequence length="55" mass="6320">MAYDCVKIIVIRDGSASCSPSRREERSEVVHFVVDDEVEDHRVRPEFGYLGRHAT</sequence>
<accession>F5XGD4</accession>
<reference evidence="1 2" key="1">
    <citation type="submission" date="2011-05" db="EMBL/GenBank/DDBJ databases">
        <title>Whole genome sequence of Microlunatus phosphovorus NM-1.</title>
        <authorList>
            <person name="Hosoyama A."/>
            <person name="Sasaki K."/>
            <person name="Harada T."/>
            <person name="Igarashi R."/>
            <person name="Kawakoshi A."/>
            <person name="Sasagawa M."/>
            <person name="Fukada J."/>
            <person name="Nakamura S."/>
            <person name="Katano Y."/>
            <person name="Hanada S."/>
            <person name="Kamagata Y."/>
            <person name="Nakamura N."/>
            <person name="Yamazaki S."/>
            <person name="Fujita N."/>
        </authorList>
    </citation>
    <scope>NUCLEOTIDE SEQUENCE [LARGE SCALE GENOMIC DNA]</scope>
    <source>
        <strain evidence="2">ATCC 700054 / DSM 10555 / JCM 9379 / NBRC 101784 / NCIMB 13414 / VKM Ac-1990 / NM-1</strain>
    </source>
</reference>
<name>F5XGD4_MICPN</name>
<dbReference type="AlphaFoldDB" id="F5XGD4"/>
<proteinExistence type="predicted"/>
<protein>
    <submittedName>
        <fullName evidence="1">Uncharacterized protein</fullName>
    </submittedName>
</protein>
<evidence type="ECO:0000313" key="1">
    <source>
        <dbReference type="EMBL" id="BAK33041.1"/>
    </source>
</evidence>
<keyword evidence="2" id="KW-1185">Reference proteome</keyword>